<dbReference type="GO" id="GO:0000160">
    <property type="term" value="P:phosphorelay signal transduction system"/>
    <property type="evidence" value="ECO:0007669"/>
    <property type="project" value="InterPro"/>
</dbReference>
<evidence type="ECO:0000256" key="3">
    <source>
        <dbReference type="PROSITE-ProRule" id="PRU01091"/>
    </source>
</evidence>
<dbReference type="CDD" id="cd15831">
    <property type="entry name" value="BTAD"/>
    <property type="match status" value="1"/>
</dbReference>
<proteinExistence type="inferred from homology"/>
<evidence type="ECO:0000259" key="4">
    <source>
        <dbReference type="PROSITE" id="PS51755"/>
    </source>
</evidence>
<dbReference type="SMART" id="SM01043">
    <property type="entry name" value="BTAD"/>
    <property type="match status" value="1"/>
</dbReference>
<protein>
    <submittedName>
        <fullName evidence="5">AfsR/SARP family transcriptional regulator</fullName>
    </submittedName>
</protein>
<dbReference type="InterPro" id="IPR011990">
    <property type="entry name" value="TPR-like_helical_dom_sf"/>
</dbReference>
<dbReference type="SUPFAM" id="SSF52540">
    <property type="entry name" value="P-loop containing nucleoside triphosphate hydrolases"/>
    <property type="match status" value="1"/>
</dbReference>
<evidence type="ECO:0000256" key="2">
    <source>
        <dbReference type="ARBA" id="ARBA00023125"/>
    </source>
</evidence>
<evidence type="ECO:0000313" key="6">
    <source>
        <dbReference type="Proteomes" id="UP000262882"/>
    </source>
</evidence>
<comment type="similarity">
    <text evidence="1">Belongs to the AfsR/DnrI/RedD regulatory family.</text>
</comment>
<keyword evidence="6" id="KW-1185">Reference proteome</keyword>
<dbReference type="PROSITE" id="PS51755">
    <property type="entry name" value="OMPR_PHOB"/>
    <property type="match status" value="1"/>
</dbReference>
<dbReference type="SMART" id="SM00862">
    <property type="entry name" value="Trans_reg_C"/>
    <property type="match status" value="1"/>
</dbReference>
<dbReference type="Proteomes" id="UP000262882">
    <property type="component" value="Unassembled WGS sequence"/>
</dbReference>
<dbReference type="InterPro" id="IPR036388">
    <property type="entry name" value="WH-like_DNA-bd_sf"/>
</dbReference>
<dbReference type="InterPro" id="IPR058852">
    <property type="entry name" value="HTH_77"/>
</dbReference>
<name>A0A372GC14_9ACTN</name>
<dbReference type="OrthoDB" id="3194665at2"/>
<sequence length="1042" mass="110572">MRENRGMRFGVLGPVAVWVDGADVPVGGPTVRALLAMLVLEAGRVVTHERLIDGLYGEEPPSGAANALQSQVSRLRRVLRDADPGGHVVVEGLPAGYRILVEAEEVDVHRFERLAMDGRRAAAEGRHGAAGALFEEALGLWRGAALADVAAPFARTRAVRLEEERAAVVEDLAAARLADGDAGAVVPLLRELVDAQPLRERARALLMRALHGDGRQAEALGVFEAGRRSLAEELGADPSPELADAHVAILRGEPERTVRANLPARLTSFVGREDELRRVGKMLADGRLVTLLGPGGAGKTRLAVEAAERADGEVCFVDLAPVGGGEVPKALLGALGLREGRMRPVPGGPPDPVERLVTALDGRRALLVLDNCEHVVAPVAELAHRLLSACPRLRVLATSREALGITGEALLPVPPLEPPPEGVPAGELAAYPAVRLFLDRAEAVRPGFAVADGNAEAVAGICRALDGLPLAVELAAARLRSLPVTEVATRLDDRFRLLSRGDRTAAPRHRTLRAVVEWSWDLLDEAERTLARRLTVFSGGFTLAAASGICGVGDAGELVAGLADKSLVQSDGNRYRMLDTIRAFCAERLAEAGETERFERAHAAFFLELAERADPHLRGSAQLEWLDLLAADHGNLHAALRRCVRADPTSALRLTAALTWYWWLRGRVEGAPLAVELLDAVDDPPEGLEEEYVLCVTSAVAGGVTGERAVAWLDRAEAFLRRIERPLAHPVAIVLWALTAGPGRTDLEIFAKQVGDDPWSRALVRMSDVFIAQANGDVAEMERAGALALRGFRKCGDRWGTANSLDPLAQGAARRGDRGRALALLDEAVALMERLGALEDTADLLYQRGFVRILDGDLDAARAEFERGIDTARRAGTPDKVAGGYHGLAEVARLRGDVAAARRLYETALTGYTSERFIAAAVRGSALVGLGWLAAADGDHDRARALFSEALDMSLDHPIFMYRANAGVGLAGVAVAEGDGERAATLLGASAVLRAVQVAGDTDAARVAAGARGLLGDTAYEAAFGRGAALSREEAHTLLAAG</sequence>
<dbReference type="InterPro" id="IPR005158">
    <property type="entry name" value="BTAD"/>
</dbReference>
<dbReference type="InterPro" id="IPR016032">
    <property type="entry name" value="Sig_transdc_resp-reg_C-effctor"/>
</dbReference>
<dbReference type="Pfam" id="PF03704">
    <property type="entry name" value="BTAD"/>
    <property type="match status" value="1"/>
</dbReference>
<dbReference type="InterPro" id="IPR027417">
    <property type="entry name" value="P-loop_NTPase"/>
</dbReference>
<dbReference type="PRINTS" id="PR00364">
    <property type="entry name" value="DISEASERSIST"/>
</dbReference>
<accession>A0A372GC14</accession>
<keyword evidence="2 3" id="KW-0238">DNA-binding</keyword>
<dbReference type="Gene3D" id="1.10.10.10">
    <property type="entry name" value="Winged helix-like DNA-binding domain superfamily/Winged helix DNA-binding domain"/>
    <property type="match status" value="1"/>
</dbReference>
<dbReference type="Pfam" id="PF25872">
    <property type="entry name" value="HTH_77"/>
    <property type="match status" value="1"/>
</dbReference>
<dbReference type="PANTHER" id="PTHR47691:SF3">
    <property type="entry name" value="HTH-TYPE TRANSCRIPTIONAL REGULATOR RV0890C-RELATED"/>
    <property type="match status" value="1"/>
</dbReference>
<dbReference type="GO" id="GO:0006355">
    <property type="term" value="P:regulation of DNA-templated transcription"/>
    <property type="evidence" value="ECO:0007669"/>
    <property type="project" value="InterPro"/>
</dbReference>
<feature type="DNA-binding region" description="OmpR/PhoB-type" evidence="3">
    <location>
        <begin position="1"/>
        <end position="101"/>
    </location>
</feature>
<feature type="domain" description="OmpR/PhoB-type" evidence="4">
    <location>
        <begin position="1"/>
        <end position="101"/>
    </location>
</feature>
<dbReference type="Gene3D" id="3.40.50.300">
    <property type="entry name" value="P-loop containing nucleotide triphosphate hydrolases"/>
    <property type="match status" value="1"/>
</dbReference>
<dbReference type="PANTHER" id="PTHR47691">
    <property type="entry name" value="REGULATOR-RELATED"/>
    <property type="match status" value="1"/>
</dbReference>
<dbReference type="SUPFAM" id="SSF46894">
    <property type="entry name" value="C-terminal effector domain of the bipartite response regulators"/>
    <property type="match status" value="1"/>
</dbReference>
<dbReference type="InterPro" id="IPR001867">
    <property type="entry name" value="OmpR/PhoB-type_DNA-bd"/>
</dbReference>
<comment type="caution">
    <text evidence="5">The sequence shown here is derived from an EMBL/GenBank/DDBJ whole genome shotgun (WGS) entry which is preliminary data.</text>
</comment>
<dbReference type="SUPFAM" id="SSF48452">
    <property type="entry name" value="TPR-like"/>
    <property type="match status" value="2"/>
</dbReference>
<reference evidence="5 6" key="1">
    <citation type="submission" date="2018-08" db="EMBL/GenBank/DDBJ databases">
        <title>Actinomadura spongicola sp. nov., isolated from marine sponge Leucetta chagosensis.</title>
        <authorList>
            <person name="Li L."/>
            <person name="Lin H.W."/>
        </authorList>
    </citation>
    <scope>NUCLEOTIDE SEQUENCE [LARGE SCALE GENOMIC DNA]</scope>
    <source>
        <strain evidence="5 6">LHW52907</strain>
    </source>
</reference>
<dbReference type="Pfam" id="PF13424">
    <property type="entry name" value="TPR_12"/>
    <property type="match status" value="1"/>
</dbReference>
<gene>
    <name evidence="5" type="ORF">D0T12_24710</name>
</gene>
<dbReference type="Pfam" id="PF00486">
    <property type="entry name" value="Trans_reg_C"/>
    <property type="match status" value="1"/>
</dbReference>
<evidence type="ECO:0000313" key="5">
    <source>
        <dbReference type="EMBL" id="RFS82659.1"/>
    </source>
</evidence>
<evidence type="ECO:0000256" key="1">
    <source>
        <dbReference type="ARBA" id="ARBA00005820"/>
    </source>
</evidence>
<dbReference type="AlphaFoldDB" id="A0A372GC14"/>
<dbReference type="GO" id="GO:0003677">
    <property type="term" value="F:DNA binding"/>
    <property type="evidence" value="ECO:0007669"/>
    <property type="project" value="UniProtKB-UniRule"/>
</dbReference>
<organism evidence="5 6">
    <name type="scientific">Actinomadura spongiicola</name>
    <dbReference type="NCBI Taxonomy" id="2303421"/>
    <lineage>
        <taxon>Bacteria</taxon>
        <taxon>Bacillati</taxon>
        <taxon>Actinomycetota</taxon>
        <taxon>Actinomycetes</taxon>
        <taxon>Streptosporangiales</taxon>
        <taxon>Thermomonosporaceae</taxon>
        <taxon>Actinomadura</taxon>
    </lineage>
</organism>
<dbReference type="Gene3D" id="1.25.40.10">
    <property type="entry name" value="Tetratricopeptide repeat domain"/>
    <property type="match status" value="2"/>
</dbReference>
<dbReference type="EMBL" id="QVNQ01000008">
    <property type="protein sequence ID" value="RFS82659.1"/>
    <property type="molecule type" value="Genomic_DNA"/>
</dbReference>